<comment type="subcellular location">
    <subcellularLocation>
        <location evidence="1">Nucleus</location>
    </subcellularLocation>
</comment>
<dbReference type="KEGG" id="apln:108743963"/>
<evidence type="ECO:0000256" key="2">
    <source>
        <dbReference type="ARBA" id="ARBA00022737"/>
    </source>
</evidence>
<accession>A0A1W4XGE1</accession>
<dbReference type="SMART" id="SM00292">
    <property type="entry name" value="BRCT"/>
    <property type="match status" value="2"/>
</dbReference>
<dbReference type="GO" id="GO:0031436">
    <property type="term" value="C:BRCA1-BARD1 complex"/>
    <property type="evidence" value="ECO:0007669"/>
    <property type="project" value="TreeGrafter"/>
</dbReference>
<dbReference type="GO" id="GO:0000724">
    <property type="term" value="P:double-strand break repair via homologous recombination"/>
    <property type="evidence" value="ECO:0007669"/>
    <property type="project" value="TreeGrafter"/>
</dbReference>
<name>A0A1W4XGE1_AGRPL</name>
<keyword evidence="4" id="KW-0234">DNA repair</keyword>
<proteinExistence type="predicted"/>
<keyword evidence="5" id="KW-0539">Nucleus</keyword>
<dbReference type="Gene3D" id="3.40.50.10190">
    <property type="entry name" value="BRCT domain"/>
    <property type="match status" value="2"/>
</dbReference>
<dbReference type="InterPro" id="IPR001357">
    <property type="entry name" value="BRCT_dom"/>
</dbReference>
<dbReference type="SUPFAM" id="SSF52113">
    <property type="entry name" value="BRCT domain"/>
    <property type="match status" value="2"/>
</dbReference>
<dbReference type="InterPro" id="IPR036420">
    <property type="entry name" value="BRCT_dom_sf"/>
</dbReference>
<evidence type="ECO:0000259" key="6">
    <source>
        <dbReference type="PROSITE" id="PS50172"/>
    </source>
</evidence>
<dbReference type="GO" id="GO:0004842">
    <property type="term" value="F:ubiquitin-protein transferase activity"/>
    <property type="evidence" value="ECO:0007669"/>
    <property type="project" value="TreeGrafter"/>
</dbReference>
<reference evidence="8" key="1">
    <citation type="submission" date="2025-08" db="UniProtKB">
        <authorList>
            <consortium name="RefSeq"/>
        </authorList>
    </citation>
    <scope>IDENTIFICATION</scope>
    <source>
        <tissue evidence="8">Entire body</tissue>
    </source>
</reference>
<organism evidence="7 8">
    <name type="scientific">Agrilus planipennis</name>
    <name type="common">Emerald ash borer</name>
    <name type="synonym">Agrilus marcopoli</name>
    <dbReference type="NCBI Taxonomy" id="224129"/>
    <lineage>
        <taxon>Eukaryota</taxon>
        <taxon>Metazoa</taxon>
        <taxon>Ecdysozoa</taxon>
        <taxon>Arthropoda</taxon>
        <taxon>Hexapoda</taxon>
        <taxon>Insecta</taxon>
        <taxon>Pterygota</taxon>
        <taxon>Neoptera</taxon>
        <taxon>Endopterygota</taxon>
        <taxon>Coleoptera</taxon>
        <taxon>Polyphaga</taxon>
        <taxon>Elateriformia</taxon>
        <taxon>Buprestoidea</taxon>
        <taxon>Buprestidae</taxon>
        <taxon>Agrilinae</taxon>
        <taxon>Agrilus</taxon>
    </lineage>
</organism>
<dbReference type="RefSeq" id="XP_018335069.1">
    <property type="nucleotide sequence ID" value="XM_018479567.2"/>
</dbReference>
<evidence type="ECO:0000313" key="7">
    <source>
        <dbReference type="Proteomes" id="UP000192223"/>
    </source>
</evidence>
<dbReference type="GeneID" id="108743963"/>
<feature type="domain" description="BRCT" evidence="6">
    <location>
        <begin position="87"/>
        <end position="145"/>
    </location>
</feature>
<dbReference type="PANTHER" id="PTHR13763">
    <property type="entry name" value="BREAST CANCER TYPE 1 SUSCEPTIBILITY PROTEIN BRCA1"/>
    <property type="match status" value="1"/>
</dbReference>
<dbReference type="GO" id="GO:0070531">
    <property type="term" value="C:BRCA1-A complex"/>
    <property type="evidence" value="ECO:0007669"/>
    <property type="project" value="TreeGrafter"/>
</dbReference>
<evidence type="ECO:0000313" key="8">
    <source>
        <dbReference type="RefSeq" id="XP_018335069.1"/>
    </source>
</evidence>
<dbReference type="Proteomes" id="UP000192223">
    <property type="component" value="Unplaced"/>
</dbReference>
<dbReference type="GO" id="GO:0045944">
    <property type="term" value="P:positive regulation of transcription by RNA polymerase II"/>
    <property type="evidence" value="ECO:0007669"/>
    <property type="project" value="TreeGrafter"/>
</dbReference>
<dbReference type="Pfam" id="PF00533">
    <property type="entry name" value="BRCT"/>
    <property type="match status" value="1"/>
</dbReference>
<evidence type="ECO:0000256" key="1">
    <source>
        <dbReference type="ARBA" id="ARBA00004123"/>
    </source>
</evidence>
<keyword evidence="3" id="KW-0227">DNA damage</keyword>
<keyword evidence="7" id="KW-1185">Reference proteome</keyword>
<evidence type="ECO:0000256" key="5">
    <source>
        <dbReference type="ARBA" id="ARBA00023242"/>
    </source>
</evidence>
<dbReference type="AlphaFoldDB" id="A0A1W4XGE1"/>
<dbReference type="InParanoid" id="A0A1W4XGE1"/>
<dbReference type="OrthoDB" id="6105938at2759"/>
<sequence>MIVKSKRPPQRVLTPQSCTPTQKSILNYVKPDNLDASPQPGCSRYSTPVEEVTVNMKPCVSCTRLTLEQVMAINSLASKKLLCYSGSFSKSVTHMIVATNAKGCVKDHTMKYVFAVAAGIWVLSFNWIEECLKRKCLVPEDPFEVKDVSGLPGPRLSRLALKRDLLKGFKVYAAKPFVSTTAEEVENVVTMLGGKIVSRLDDLLSRNGYIPLIITEARASQDFELYETWLETLRTVTVDLEWLSRSVGQYQLQNLRQFTLCSEDSICELGYPAVLTAEVTTSQSVTTIS</sequence>
<protein>
    <submittedName>
        <fullName evidence="8">Breast cancer type 1 susceptibility protein homolog</fullName>
    </submittedName>
</protein>
<dbReference type="PROSITE" id="PS50172">
    <property type="entry name" value="BRCT"/>
    <property type="match status" value="2"/>
</dbReference>
<dbReference type="STRING" id="224129.A0A1W4XGE1"/>
<evidence type="ECO:0000256" key="3">
    <source>
        <dbReference type="ARBA" id="ARBA00022763"/>
    </source>
</evidence>
<dbReference type="InterPro" id="IPR031099">
    <property type="entry name" value="BRCA1-associated"/>
</dbReference>
<keyword evidence="2" id="KW-0677">Repeat</keyword>
<feature type="domain" description="BRCT" evidence="6">
    <location>
        <begin position="161"/>
        <end position="260"/>
    </location>
</feature>
<evidence type="ECO:0000256" key="4">
    <source>
        <dbReference type="ARBA" id="ARBA00023204"/>
    </source>
</evidence>
<gene>
    <name evidence="8" type="primary">LOC108743963</name>
</gene>
<dbReference type="PANTHER" id="PTHR13763:SF0">
    <property type="entry name" value="BREAST CANCER TYPE 1 SUSCEPTIBILITY PROTEIN"/>
    <property type="match status" value="1"/>
</dbReference>